<comment type="caution">
    <text evidence="11">The sequence shown here is derived from an EMBL/GenBank/DDBJ whole genome shotgun (WGS) entry which is preliminary data.</text>
</comment>
<evidence type="ECO:0000256" key="8">
    <source>
        <dbReference type="ARBA" id="ARBA00022691"/>
    </source>
</evidence>
<keyword evidence="8" id="KW-0949">S-adenosyl-L-methionine</keyword>
<evidence type="ECO:0000256" key="4">
    <source>
        <dbReference type="ARBA" id="ARBA00013346"/>
    </source>
</evidence>
<evidence type="ECO:0000256" key="3">
    <source>
        <dbReference type="ARBA" id="ARBA00011890"/>
    </source>
</evidence>
<sequence length="281" mass="29992">MTSLPPRPKRFPLSLDKLAPARPGTPSAAAAAEAREPLKPQGHWQQAAAIKARQTTPIGLGLDSAGVRQRMVDRLRREGLVDERVLQALATVHRHAFVDSALATQAYEDTSLPIGHGQTISKPSVVGRMMALMLDAPGARQRGHLGKVLEIGTGCGYQAALLMQLSKQVVSIERVRPLHDKARANLVGHHQVRLVYGDGMLGHPPSAPYDSIISAAGGDDIPQAWLDQLAPGGRLVAPMTAPSGRGQVLVLIDHVRDAAGSRFVRSLHEAVLFVPLKSGVL</sequence>
<accession>A0A2G9CDE3</accession>
<dbReference type="CDD" id="cd02440">
    <property type="entry name" value="AdoMet_MTases"/>
    <property type="match status" value="1"/>
</dbReference>
<dbReference type="RefSeq" id="WP_099861239.1">
    <property type="nucleotide sequence ID" value="NZ_PEOG01000018.1"/>
</dbReference>
<gene>
    <name evidence="11" type="ORF">CS062_08600</name>
</gene>
<comment type="similarity">
    <text evidence="2">Belongs to the methyltransferase superfamily. L-isoaspartyl/D-aspartyl protein methyltransferase family.</text>
</comment>
<evidence type="ECO:0000256" key="10">
    <source>
        <dbReference type="SAM" id="MobiDB-lite"/>
    </source>
</evidence>
<dbReference type="GO" id="GO:0032259">
    <property type="term" value="P:methylation"/>
    <property type="evidence" value="ECO:0007669"/>
    <property type="project" value="UniProtKB-KW"/>
</dbReference>
<dbReference type="Pfam" id="PF01135">
    <property type="entry name" value="PCMT"/>
    <property type="match status" value="1"/>
</dbReference>
<evidence type="ECO:0000256" key="7">
    <source>
        <dbReference type="ARBA" id="ARBA00022679"/>
    </source>
</evidence>
<proteinExistence type="inferred from homology"/>
<dbReference type="GO" id="GO:0005737">
    <property type="term" value="C:cytoplasm"/>
    <property type="evidence" value="ECO:0007669"/>
    <property type="project" value="UniProtKB-SubCell"/>
</dbReference>
<dbReference type="OrthoDB" id="9810066at2"/>
<keyword evidence="5" id="KW-0963">Cytoplasm</keyword>
<dbReference type="EMBL" id="PEOG01000018">
    <property type="protein sequence ID" value="PIM53654.1"/>
    <property type="molecule type" value="Genomic_DNA"/>
</dbReference>
<keyword evidence="6 11" id="KW-0489">Methyltransferase</keyword>
<dbReference type="InterPro" id="IPR000682">
    <property type="entry name" value="PCMT"/>
</dbReference>
<evidence type="ECO:0000256" key="6">
    <source>
        <dbReference type="ARBA" id="ARBA00022603"/>
    </source>
</evidence>
<keyword evidence="7 11" id="KW-0808">Transferase</keyword>
<dbReference type="PANTHER" id="PTHR11579:SF0">
    <property type="entry name" value="PROTEIN-L-ISOASPARTATE(D-ASPARTATE) O-METHYLTRANSFERASE"/>
    <property type="match status" value="1"/>
</dbReference>
<dbReference type="Gene3D" id="3.40.50.150">
    <property type="entry name" value="Vaccinia Virus protein VP39"/>
    <property type="match status" value="1"/>
</dbReference>
<evidence type="ECO:0000256" key="2">
    <source>
        <dbReference type="ARBA" id="ARBA00005369"/>
    </source>
</evidence>
<dbReference type="PANTHER" id="PTHR11579">
    <property type="entry name" value="PROTEIN-L-ISOASPARTATE O-METHYLTRANSFERASE"/>
    <property type="match status" value="1"/>
</dbReference>
<evidence type="ECO:0000313" key="12">
    <source>
        <dbReference type="Proteomes" id="UP000231501"/>
    </source>
</evidence>
<dbReference type="NCBIfam" id="NF001453">
    <property type="entry name" value="PRK00312.1"/>
    <property type="match status" value="1"/>
</dbReference>
<dbReference type="Proteomes" id="UP000231501">
    <property type="component" value="Unassembled WGS sequence"/>
</dbReference>
<evidence type="ECO:0000256" key="1">
    <source>
        <dbReference type="ARBA" id="ARBA00004496"/>
    </source>
</evidence>
<evidence type="ECO:0000256" key="9">
    <source>
        <dbReference type="NCBIfam" id="TIGR00080"/>
    </source>
</evidence>
<dbReference type="InterPro" id="IPR029063">
    <property type="entry name" value="SAM-dependent_MTases_sf"/>
</dbReference>
<dbReference type="GO" id="GO:0004719">
    <property type="term" value="F:protein-L-isoaspartate (D-aspartate) O-methyltransferase activity"/>
    <property type="evidence" value="ECO:0007669"/>
    <property type="project" value="UniProtKB-UniRule"/>
</dbReference>
<name>A0A2G9CDE3_9BURK</name>
<dbReference type="NCBIfam" id="TIGR00080">
    <property type="entry name" value="pimt"/>
    <property type="match status" value="1"/>
</dbReference>
<evidence type="ECO:0000256" key="5">
    <source>
        <dbReference type="ARBA" id="ARBA00022490"/>
    </source>
</evidence>
<reference evidence="11 12" key="1">
    <citation type="submission" date="2017-11" db="EMBL/GenBank/DDBJ databases">
        <title>Draft genome sequence of Mitsuaria sp. HWN-4.</title>
        <authorList>
            <person name="Gundlapally S.R."/>
        </authorList>
    </citation>
    <scope>NUCLEOTIDE SEQUENCE [LARGE SCALE GENOMIC DNA]</scope>
    <source>
        <strain evidence="11 12">HWN-4</strain>
    </source>
</reference>
<keyword evidence="12" id="KW-1185">Reference proteome</keyword>
<evidence type="ECO:0000313" key="11">
    <source>
        <dbReference type="EMBL" id="PIM53654.1"/>
    </source>
</evidence>
<feature type="region of interest" description="Disordered" evidence="10">
    <location>
        <begin position="1"/>
        <end position="45"/>
    </location>
</feature>
<dbReference type="EC" id="2.1.1.77" evidence="3 9"/>
<feature type="compositionally biased region" description="Low complexity" evidence="10">
    <location>
        <begin position="20"/>
        <end position="32"/>
    </location>
</feature>
<dbReference type="AlphaFoldDB" id="A0A2G9CDE3"/>
<comment type="subcellular location">
    <subcellularLocation>
        <location evidence="1">Cytoplasm</location>
    </subcellularLocation>
</comment>
<dbReference type="GO" id="GO:0030091">
    <property type="term" value="P:protein repair"/>
    <property type="evidence" value="ECO:0007669"/>
    <property type="project" value="UniProtKB-UniRule"/>
</dbReference>
<protein>
    <recommendedName>
        <fullName evidence="4 9">Protein-L-isoaspartate O-methyltransferase</fullName>
        <ecNumber evidence="3 9">2.1.1.77</ecNumber>
    </recommendedName>
</protein>
<organism evidence="11 12">
    <name type="scientific">Roseateles chitinivorans</name>
    <dbReference type="NCBI Taxonomy" id="2917965"/>
    <lineage>
        <taxon>Bacteria</taxon>
        <taxon>Pseudomonadati</taxon>
        <taxon>Pseudomonadota</taxon>
        <taxon>Betaproteobacteria</taxon>
        <taxon>Burkholderiales</taxon>
        <taxon>Sphaerotilaceae</taxon>
        <taxon>Roseateles</taxon>
    </lineage>
</organism>
<dbReference type="SUPFAM" id="SSF53335">
    <property type="entry name" value="S-adenosyl-L-methionine-dependent methyltransferases"/>
    <property type="match status" value="1"/>
</dbReference>